<evidence type="ECO:0000256" key="1">
    <source>
        <dbReference type="SAM" id="SignalP"/>
    </source>
</evidence>
<name>A0AA40F9L2_9PEZI</name>
<proteinExistence type="predicted"/>
<comment type="caution">
    <text evidence="2">The sequence shown here is derived from an EMBL/GenBank/DDBJ whole genome shotgun (WGS) entry which is preliminary data.</text>
</comment>
<sequence>MDCRTRALGFLFFLKIFQKVLPVSCTIPIQALNIRRLFRPAECMILLQTLHTSARLPYLPSTRLDVRGVVGHPHDVCHRSLANSVGGIAINPLHECRQVAADPVDCTCPWPIPTINKLSEIL</sequence>
<accession>A0AA40F9L2</accession>
<dbReference type="AlphaFoldDB" id="A0AA40F9L2"/>
<dbReference type="EMBL" id="JAUKUD010000001">
    <property type="protein sequence ID" value="KAK0753759.1"/>
    <property type="molecule type" value="Genomic_DNA"/>
</dbReference>
<feature type="chain" id="PRO_5041394647" description="Secreted protein" evidence="1">
    <location>
        <begin position="23"/>
        <end position="122"/>
    </location>
</feature>
<evidence type="ECO:0008006" key="4">
    <source>
        <dbReference type="Google" id="ProtNLM"/>
    </source>
</evidence>
<dbReference type="Proteomes" id="UP001172155">
    <property type="component" value="Unassembled WGS sequence"/>
</dbReference>
<protein>
    <recommendedName>
        <fullName evidence="4">Secreted protein</fullName>
    </recommendedName>
</protein>
<reference evidence="2" key="1">
    <citation type="submission" date="2023-06" db="EMBL/GenBank/DDBJ databases">
        <title>Genome-scale phylogeny and comparative genomics of the fungal order Sordariales.</title>
        <authorList>
            <consortium name="Lawrence Berkeley National Laboratory"/>
            <person name="Hensen N."/>
            <person name="Bonometti L."/>
            <person name="Westerberg I."/>
            <person name="Brannstrom I.O."/>
            <person name="Guillou S."/>
            <person name="Cros-Aarteil S."/>
            <person name="Calhoun S."/>
            <person name="Haridas S."/>
            <person name="Kuo A."/>
            <person name="Mondo S."/>
            <person name="Pangilinan J."/>
            <person name="Riley R."/>
            <person name="LaButti K."/>
            <person name="Andreopoulos B."/>
            <person name="Lipzen A."/>
            <person name="Chen C."/>
            <person name="Yanf M."/>
            <person name="Daum C."/>
            <person name="Ng V."/>
            <person name="Clum A."/>
            <person name="Steindorff A."/>
            <person name="Ohm R."/>
            <person name="Martin F."/>
            <person name="Silar P."/>
            <person name="Natvig D."/>
            <person name="Lalanne C."/>
            <person name="Gautier V."/>
            <person name="Ament-velasquez S.L."/>
            <person name="Kruys A."/>
            <person name="Hutchinson M.I."/>
            <person name="Powell A.J."/>
            <person name="Barry K."/>
            <person name="Miller A.N."/>
            <person name="Grigoriev I.V."/>
            <person name="Debuchy R."/>
            <person name="Gladieux P."/>
            <person name="Thoren M.H."/>
            <person name="Johannesson H."/>
        </authorList>
    </citation>
    <scope>NUCLEOTIDE SEQUENCE</scope>
    <source>
        <strain evidence="2">SMH3187-1</strain>
    </source>
</reference>
<evidence type="ECO:0000313" key="3">
    <source>
        <dbReference type="Proteomes" id="UP001172155"/>
    </source>
</evidence>
<keyword evidence="1" id="KW-0732">Signal</keyword>
<keyword evidence="3" id="KW-1185">Reference proteome</keyword>
<feature type="signal peptide" evidence="1">
    <location>
        <begin position="1"/>
        <end position="22"/>
    </location>
</feature>
<evidence type="ECO:0000313" key="2">
    <source>
        <dbReference type="EMBL" id="KAK0753759.1"/>
    </source>
</evidence>
<gene>
    <name evidence="2" type="ORF">B0T18DRAFT_397766</name>
</gene>
<organism evidence="2 3">
    <name type="scientific">Schizothecium vesticola</name>
    <dbReference type="NCBI Taxonomy" id="314040"/>
    <lineage>
        <taxon>Eukaryota</taxon>
        <taxon>Fungi</taxon>
        <taxon>Dikarya</taxon>
        <taxon>Ascomycota</taxon>
        <taxon>Pezizomycotina</taxon>
        <taxon>Sordariomycetes</taxon>
        <taxon>Sordariomycetidae</taxon>
        <taxon>Sordariales</taxon>
        <taxon>Schizotheciaceae</taxon>
        <taxon>Schizothecium</taxon>
    </lineage>
</organism>